<protein>
    <submittedName>
        <fullName evidence="3">Teichuronic acid biosynthesis glycosyl transferase TuaC</fullName>
    </submittedName>
</protein>
<dbReference type="PANTHER" id="PTHR45947:SF14">
    <property type="entry name" value="SLL1723 PROTEIN"/>
    <property type="match status" value="1"/>
</dbReference>
<proteinExistence type="predicted"/>
<keyword evidence="3" id="KW-0808">Transferase</keyword>
<accession>A0ABR5AR51</accession>
<feature type="domain" description="Glycosyltransferase subfamily 4-like N-terminal" evidence="2">
    <location>
        <begin position="13"/>
        <end position="163"/>
    </location>
</feature>
<organism evidence="3 4">
    <name type="scientific">Bacillus badius</name>
    <dbReference type="NCBI Taxonomy" id="1455"/>
    <lineage>
        <taxon>Bacteria</taxon>
        <taxon>Bacillati</taxon>
        <taxon>Bacillota</taxon>
        <taxon>Bacilli</taxon>
        <taxon>Bacillales</taxon>
        <taxon>Bacillaceae</taxon>
        <taxon>Pseudobacillus</taxon>
    </lineage>
</organism>
<dbReference type="Gene3D" id="3.40.50.2000">
    <property type="entry name" value="Glycogen Phosphorylase B"/>
    <property type="match status" value="2"/>
</dbReference>
<evidence type="ECO:0000259" key="2">
    <source>
        <dbReference type="Pfam" id="PF13439"/>
    </source>
</evidence>
<keyword evidence="4" id="KW-1185">Reference proteome</keyword>
<dbReference type="InterPro" id="IPR001296">
    <property type="entry name" value="Glyco_trans_1"/>
</dbReference>
<dbReference type="Pfam" id="PF13439">
    <property type="entry name" value="Glyco_transf_4"/>
    <property type="match status" value="1"/>
</dbReference>
<dbReference type="RefSeq" id="WP_041114249.1">
    <property type="nucleotide sequence ID" value="NZ_BSSZ01000009.1"/>
</dbReference>
<dbReference type="GeneID" id="92778021"/>
<reference evidence="3 4" key="1">
    <citation type="submission" date="2015-01" db="EMBL/GenBank/DDBJ databases">
        <title>Genome Assembly of Bacillus badius MTCC 1458.</title>
        <authorList>
            <person name="Verma A."/>
            <person name="Khatri I."/>
            <person name="Mual P."/>
            <person name="Subramanian S."/>
            <person name="Krishnamurthi S."/>
        </authorList>
    </citation>
    <scope>NUCLEOTIDE SEQUENCE [LARGE SCALE GENOMIC DNA]</scope>
    <source>
        <strain evidence="3 4">MTCC 1458</strain>
    </source>
</reference>
<evidence type="ECO:0000313" key="3">
    <source>
        <dbReference type="EMBL" id="KIL77230.1"/>
    </source>
</evidence>
<dbReference type="CDD" id="cd03819">
    <property type="entry name" value="GT4_WavL-like"/>
    <property type="match status" value="1"/>
</dbReference>
<dbReference type="Proteomes" id="UP000031982">
    <property type="component" value="Unassembled WGS sequence"/>
</dbReference>
<dbReference type="InterPro" id="IPR050194">
    <property type="entry name" value="Glycosyltransferase_grp1"/>
</dbReference>
<evidence type="ECO:0000259" key="1">
    <source>
        <dbReference type="Pfam" id="PF00534"/>
    </source>
</evidence>
<name>A0ABR5AR51_BACBA</name>
<evidence type="ECO:0000313" key="4">
    <source>
        <dbReference type="Proteomes" id="UP000031982"/>
    </source>
</evidence>
<sequence>MNILLMTDKLTTGGAEHYFCKLENELNHPELVFYTAASGGELYKNIYHKNRFMPMSRRNHAANLSMIKRKVMEHDIDVIHANSLRMVLYAAWVQKLIRKQLKIIYTKHNVTMMEKKLRPAFVRLLNSSVMKVITVSGYEEKNLIRLGVHPDKVTTIYNGVDLKQFAYRQKESEGVCKVGILARLSPEKNHELFLEIAKQLKAESGLRFYIGGDGPQYQKIRQQIEALQLTHCVEMIGAVAAPERFIQEMDILLLTSHREVFPMVILEAMAVGTPVISIDTGGIKEAIISDEVGCLIPDYSAERFCRQILAWKENERWRHKVADCAYDRVTKSFSLEKMVHLTMNEYLDTH</sequence>
<dbReference type="InterPro" id="IPR028098">
    <property type="entry name" value="Glyco_trans_4-like_N"/>
</dbReference>
<dbReference type="PANTHER" id="PTHR45947">
    <property type="entry name" value="SULFOQUINOVOSYL TRANSFERASE SQD2"/>
    <property type="match status" value="1"/>
</dbReference>
<feature type="domain" description="Glycosyl transferase family 1" evidence="1">
    <location>
        <begin position="177"/>
        <end position="325"/>
    </location>
</feature>
<gene>
    <name evidence="3" type="ORF">SD77_1677</name>
</gene>
<dbReference type="GO" id="GO:0016740">
    <property type="term" value="F:transferase activity"/>
    <property type="evidence" value="ECO:0007669"/>
    <property type="project" value="UniProtKB-KW"/>
</dbReference>
<dbReference type="EMBL" id="JXLP01000016">
    <property type="protein sequence ID" value="KIL77230.1"/>
    <property type="molecule type" value="Genomic_DNA"/>
</dbReference>
<dbReference type="Pfam" id="PF00534">
    <property type="entry name" value="Glycos_transf_1"/>
    <property type="match status" value="1"/>
</dbReference>
<dbReference type="SUPFAM" id="SSF53756">
    <property type="entry name" value="UDP-Glycosyltransferase/glycogen phosphorylase"/>
    <property type="match status" value="1"/>
</dbReference>
<comment type="caution">
    <text evidence="3">The sequence shown here is derived from an EMBL/GenBank/DDBJ whole genome shotgun (WGS) entry which is preliminary data.</text>
</comment>